<organism evidence="7 8">
    <name type="scientific">Halopseudomonas yangmingensis</name>
    <dbReference type="NCBI Taxonomy" id="1720063"/>
    <lineage>
        <taxon>Bacteria</taxon>
        <taxon>Pseudomonadati</taxon>
        <taxon>Pseudomonadota</taxon>
        <taxon>Gammaproteobacteria</taxon>
        <taxon>Pseudomonadales</taxon>
        <taxon>Pseudomonadaceae</taxon>
        <taxon>Halopseudomonas</taxon>
    </lineage>
</organism>
<dbReference type="Gene3D" id="3.30.465.10">
    <property type="match status" value="1"/>
</dbReference>
<dbReference type="SUPFAM" id="SSF55103">
    <property type="entry name" value="FAD-linked oxidases, C-terminal domain"/>
    <property type="match status" value="1"/>
</dbReference>
<dbReference type="PANTHER" id="PTHR43716:SF1">
    <property type="entry name" value="D-2-HYDROXYGLUTARATE DEHYDROGENASE, MITOCHONDRIAL"/>
    <property type="match status" value="1"/>
</dbReference>
<comment type="similarity">
    <text evidence="2">Belongs to the FAD-binding oxidoreductase/transferase type 4 family.</text>
</comment>
<gene>
    <name evidence="7" type="ORF">SAMN05216217_11026</name>
</gene>
<accession>A0A1I4SH48</accession>
<dbReference type="InterPro" id="IPR016169">
    <property type="entry name" value="FAD-bd_PCMH_sub2"/>
</dbReference>
<dbReference type="Gene3D" id="3.30.43.10">
    <property type="entry name" value="Uridine Diphospho-n-acetylenolpyruvylglucosamine Reductase, domain 2"/>
    <property type="match status" value="1"/>
</dbReference>
<dbReference type="GO" id="GO:0071949">
    <property type="term" value="F:FAD binding"/>
    <property type="evidence" value="ECO:0007669"/>
    <property type="project" value="InterPro"/>
</dbReference>
<dbReference type="Gene3D" id="3.30.70.2190">
    <property type="match status" value="1"/>
</dbReference>
<dbReference type="OrthoDB" id="9811557at2"/>
<dbReference type="SUPFAM" id="SSF56176">
    <property type="entry name" value="FAD-binding/transporter-associated domain-like"/>
    <property type="match status" value="1"/>
</dbReference>
<dbReference type="GO" id="GO:0022904">
    <property type="term" value="P:respiratory electron transport chain"/>
    <property type="evidence" value="ECO:0007669"/>
    <property type="project" value="TreeGrafter"/>
</dbReference>
<evidence type="ECO:0000313" key="7">
    <source>
        <dbReference type="EMBL" id="SFM63623.1"/>
    </source>
</evidence>
<reference evidence="8" key="1">
    <citation type="submission" date="2016-10" db="EMBL/GenBank/DDBJ databases">
        <authorList>
            <person name="Varghese N."/>
            <person name="Submissions S."/>
        </authorList>
    </citation>
    <scope>NUCLEOTIDE SEQUENCE [LARGE SCALE GENOMIC DNA]</scope>
    <source>
        <strain evidence="8">DSM 24213</strain>
    </source>
</reference>
<dbReference type="EMBL" id="FOUI01000010">
    <property type="protein sequence ID" value="SFM63623.1"/>
    <property type="molecule type" value="Genomic_DNA"/>
</dbReference>
<dbReference type="InterPro" id="IPR016166">
    <property type="entry name" value="FAD-bd_PCMH"/>
</dbReference>
<dbReference type="InterPro" id="IPR004113">
    <property type="entry name" value="FAD-bd_oxidored_4_C"/>
</dbReference>
<feature type="domain" description="FAD-binding PCMH-type" evidence="6">
    <location>
        <begin position="37"/>
        <end position="217"/>
    </location>
</feature>
<evidence type="ECO:0000256" key="1">
    <source>
        <dbReference type="ARBA" id="ARBA00001974"/>
    </source>
</evidence>
<protein>
    <submittedName>
        <fullName evidence="7">FAD/FMN-containing dehydrogenase</fullName>
    </submittedName>
</protein>
<dbReference type="GO" id="GO:0016491">
    <property type="term" value="F:oxidoreductase activity"/>
    <property type="evidence" value="ECO:0007669"/>
    <property type="project" value="UniProtKB-KW"/>
</dbReference>
<keyword evidence="3" id="KW-0285">Flavoprotein</keyword>
<evidence type="ECO:0000313" key="8">
    <source>
        <dbReference type="Proteomes" id="UP000243629"/>
    </source>
</evidence>
<dbReference type="PANTHER" id="PTHR43716">
    <property type="entry name" value="D-2-HYDROXYGLUTARATE DEHYDROGENASE, MITOCHONDRIAL"/>
    <property type="match status" value="1"/>
</dbReference>
<evidence type="ECO:0000256" key="2">
    <source>
        <dbReference type="ARBA" id="ARBA00008000"/>
    </source>
</evidence>
<keyword evidence="4" id="KW-0274">FAD</keyword>
<dbReference type="PROSITE" id="PS51387">
    <property type="entry name" value="FAD_PCMH"/>
    <property type="match status" value="1"/>
</dbReference>
<dbReference type="Pfam" id="PF01565">
    <property type="entry name" value="FAD_binding_4"/>
    <property type="match status" value="1"/>
</dbReference>
<evidence type="ECO:0000256" key="5">
    <source>
        <dbReference type="ARBA" id="ARBA00023002"/>
    </source>
</evidence>
<evidence type="ECO:0000256" key="3">
    <source>
        <dbReference type="ARBA" id="ARBA00022630"/>
    </source>
</evidence>
<proteinExistence type="inferred from homology"/>
<dbReference type="InterPro" id="IPR016164">
    <property type="entry name" value="FAD-linked_Oxase-like_C"/>
</dbReference>
<evidence type="ECO:0000259" key="6">
    <source>
        <dbReference type="PROSITE" id="PS51387"/>
    </source>
</evidence>
<name>A0A1I4SH48_9GAMM</name>
<dbReference type="AlphaFoldDB" id="A0A1I4SH48"/>
<dbReference type="InterPro" id="IPR016171">
    <property type="entry name" value="Vanillyl_alc_oxidase_C-sub2"/>
</dbReference>
<dbReference type="Gene3D" id="1.10.45.10">
    <property type="entry name" value="Vanillyl-alcohol Oxidase, Chain A, domain 4"/>
    <property type="match status" value="1"/>
</dbReference>
<evidence type="ECO:0000256" key="4">
    <source>
        <dbReference type="ARBA" id="ARBA00022827"/>
    </source>
</evidence>
<keyword evidence="5" id="KW-0560">Oxidoreductase</keyword>
<dbReference type="InterPro" id="IPR051264">
    <property type="entry name" value="FAD-oxidored/transferase_4"/>
</dbReference>
<dbReference type="Proteomes" id="UP000243629">
    <property type="component" value="Unassembled WGS sequence"/>
</dbReference>
<dbReference type="InterPro" id="IPR016167">
    <property type="entry name" value="FAD-bd_PCMH_sub1"/>
</dbReference>
<comment type="cofactor">
    <cofactor evidence="1">
        <name>FAD</name>
        <dbReference type="ChEBI" id="CHEBI:57692"/>
    </cofactor>
</comment>
<dbReference type="STRING" id="1720063.SAMN05216217_11026"/>
<dbReference type="FunFam" id="1.10.45.10:FF:000001">
    <property type="entry name" value="D-lactate dehydrogenase mitochondrial"/>
    <property type="match status" value="1"/>
</dbReference>
<dbReference type="InterPro" id="IPR036318">
    <property type="entry name" value="FAD-bd_PCMH-like_sf"/>
</dbReference>
<dbReference type="Gene3D" id="3.30.70.2740">
    <property type="match status" value="1"/>
</dbReference>
<dbReference type="RefSeq" id="WP_093476333.1">
    <property type="nucleotide sequence ID" value="NZ_FOUI01000010.1"/>
</dbReference>
<sequence>MTERFQQLRPALLEVLDNDGLLTGSDVAQRSDCWPGREPSRALAVMLPRNTTQVSQLLHLCHAAGQPVVTQGGRTGLVHGTETASDEIILSLERMTAIEDCNPQAATITVQAGVPLQSVQELAEQHGLMFPLDLGSRGSCTIGGNIATNAGGMRVIRYGMTRQQVLGLEVVLADGTVLDSMNRMIKNNAGYDLKQLFIGSEGTLGVITRAVLRLQPLPGSEQNALLAVPSFNALTRLLHSLNRELGGRLSAFEVMWQSHYRTVAVESGKHIPPLPADQPWYVMVEALGSEPLHDAEQFERVLAQMLEQELAVDAVIAQSRAQRDSLWAIREDIPSIVAAMMPPVSFDVSLPIEAMERYVQGVEQALREQFGERGKLLVFGHLGDGNLHLVTSVGDASAETRRAIEQLVYTPLQALGGSVSAEHGIGLEKRDYLQLSRTPEEIALMQLLKRSLDPKGLLNPGKVIA</sequence>
<dbReference type="InterPro" id="IPR006094">
    <property type="entry name" value="Oxid_FAD_bind_N"/>
</dbReference>
<keyword evidence="8" id="KW-1185">Reference proteome</keyword>
<dbReference type="Pfam" id="PF02913">
    <property type="entry name" value="FAD-oxidase_C"/>
    <property type="match status" value="1"/>
</dbReference>